<evidence type="ECO:0000313" key="3">
    <source>
        <dbReference type="EMBL" id="CAD7035211.1"/>
    </source>
</evidence>
<feature type="region of interest" description="Disordered" evidence="1">
    <location>
        <begin position="386"/>
        <end position="407"/>
    </location>
</feature>
<dbReference type="RefSeq" id="WP_142587675.1">
    <property type="nucleotide sequence ID" value="NZ_CABFWE030000005.1"/>
</dbReference>
<keyword evidence="2" id="KW-0472">Membrane</keyword>
<reference evidence="3 4" key="1">
    <citation type="submission" date="2020-11" db="EMBL/GenBank/DDBJ databases">
        <authorList>
            <person name="Lassalle F."/>
        </authorList>
    </citation>
    <scope>NUCLEOTIDE SEQUENCE [LARGE SCALE GENOMIC DNA]</scope>
    <source>
        <strain evidence="3 4">AB21</strain>
    </source>
</reference>
<sequence>MHEPGRPAVARRAVFLIGGYERNDCEGFFRRIAREIERFSRCWAVTASMTFLGHDECHSSATAQVLYEGPDGSCRSDITFLSYDDIVRRDGARPFHLRLLAYLAAFFDYVMSGTMVRFFQTNWRFALYFLYPFAALLAFLWIGSLGFRLVSLVDPPGGLILPLVAGIGLTVVVGRYLGRRYFVFHLMDLWSFSREHLHCRRADMDARLSIWGDLIKDRIAHADFDEVLLVGHSTGGAMILDLAELVGERLETEGRAVNFKVLTVGSTSLKVALHPAAHRARARMAALAARMQIRWIEFQALTDIINFYKCDPYASARLTHDRGEPFPQQYQVRFREMLEPAVYRRIKRNFFRVHYQFISANSRQYFYDFFMICCGARNLENARPGSMPLISDDQPRAEHNRTKVHHE</sequence>
<keyword evidence="4" id="KW-1185">Reference proteome</keyword>
<dbReference type="Gene3D" id="3.40.50.1820">
    <property type="entry name" value="alpha/beta hydrolase"/>
    <property type="match status" value="1"/>
</dbReference>
<evidence type="ECO:0000313" key="4">
    <source>
        <dbReference type="Proteomes" id="UP000601041"/>
    </source>
</evidence>
<dbReference type="Proteomes" id="UP000601041">
    <property type="component" value="Unassembled WGS sequence"/>
</dbReference>
<feature type="compositionally biased region" description="Basic and acidic residues" evidence="1">
    <location>
        <begin position="393"/>
        <end position="407"/>
    </location>
</feature>
<gene>
    <name evidence="3" type="ORF">RHAB21_02369</name>
</gene>
<dbReference type="SUPFAM" id="SSF53474">
    <property type="entry name" value="alpha/beta-Hydrolases"/>
    <property type="match status" value="1"/>
</dbReference>
<feature type="transmembrane region" description="Helical" evidence="2">
    <location>
        <begin position="126"/>
        <end position="147"/>
    </location>
</feature>
<evidence type="ECO:0000256" key="2">
    <source>
        <dbReference type="SAM" id="Phobius"/>
    </source>
</evidence>
<dbReference type="EMBL" id="CABFWE030000005">
    <property type="protein sequence ID" value="CAD7035211.1"/>
    <property type="molecule type" value="Genomic_DNA"/>
</dbReference>
<comment type="caution">
    <text evidence="3">The sequence shown here is derived from an EMBL/GenBank/DDBJ whole genome shotgun (WGS) entry which is preliminary data.</text>
</comment>
<evidence type="ECO:0000256" key="1">
    <source>
        <dbReference type="SAM" id="MobiDB-lite"/>
    </source>
</evidence>
<protein>
    <submittedName>
        <fullName evidence="3">Membrane protein</fullName>
    </submittedName>
</protein>
<proteinExistence type="predicted"/>
<accession>A0ABM8PKN7</accession>
<name>A0ABM8PKN7_9HYPH</name>
<dbReference type="InterPro" id="IPR029058">
    <property type="entry name" value="AB_hydrolase_fold"/>
</dbReference>
<organism evidence="3 4">
    <name type="scientific">Pseudorhizobium halotolerans</name>
    <dbReference type="NCBI Taxonomy" id="1233081"/>
    <lineage>
        <taxon>Bacteria</taxon>
        <taxon>Pseudomonadati</taxon>
        <taxon>Pseudomonadota</taxon>
        <taxon>Alphaproteobacteria</taxon>
        <taxon>Hyphomicrobiales</taxon>
        <taxon>Rhizobiaceae</taxon>
        <taxon>Rhizobium/Agrobacterium group</taxon>
        <taxon>Pseudorhizobium</taxon>
    </lineage>
</organism>
<feature type="transmembrane region" description="Helical" evidence="2">
    <location>
        <begin position="159"/>
        <end position="177"/>
    </location>
</feature>
<keyword evidence="2" id="KW-0812">Transmembrane</keyword>
<keyword evidence="2" id="KW-1133">Transmembrane helix</keyword>